<evidence type="ECO:0000313" key="2">
    <source>
        <dbReference type="EMBL" id="PVH38258.1"/>
    </source>
</evidence>
<dbReference type="AlphaFoldDB" id="A0A2T8IKQ9"/>
<protein>
    <submittedName>
        <fullName evidence="2">Uncharacterized protein</fullName>
    </submittedName>
</protein>
<feature type="region of interest" description="Disordered" evidence="1">
    <location>
        <begin position="25"/>
        <end position="46"/>
    </location>
</feature>
<sequence length="102" mass="11001">MGGPCCCCTGGGSGGPCCCCTGGSMETHSQSRRTGEKGEDFGEQENGREKSVFLCFTLPTRLRTSKFAKPSSWCWRRSKKLSAGTKGKNSFKGHSTRPVLIR</sequence>
<organism evidence="2">
    <name type="scientific">Panicum hallii</name>
    <dbReference type="NCBI Taxonomy" id="206008"/>
    <lineage>
        <taxon>Eukaryota</taxon>
        <taxon>Viridiplantae</taxon>
        <taxon>Streptophyta</taxon>
        <taxon>Embryophyta</taxon>
        <taxon>Tracheophyta</taxon>
        <taxon>Spermatophyta</taxon>
        <taxon>Magnoliopsida</taxon>
        <taxon>Liliopsida</taxon>
        <taxon>Poales</taxon>
        <taxon>Poaceae</taxon>
        <taxon>PACMAD clade</taxon>
        <taxon>Panicoideae</taxon>
        <taxon>Panicodae</taxon>
        <taxon>Paniceae</taxon>
        <taxon>Panicinae</taxon>
        <taxon>Panicum</taxon>
        <taxon>Panicum sect. Panicum</taxon>
    </lineage>
</organism>
<accession>A0A2T8IKQ9</accession>
<dbReference type="EMBL" id="CM008050">
    <property type="protein sequence ID" value="PVH38258.1"/>
    <property type="molecule type" value="Genomic_DNA"/>
</dbReference>
<gene>
    <name evidence="2" type="ORF">PAHAL_5G212800</name>
</gene>
<name>A0A2T8IKQ9_9POAL</name>
<dbReference type="Proteomes" id="UP000243499">
    <property type="component" value="Chromosome 5"/>
</dbReference>
<feature type="compositionally biased region" description="Basic and acidic residues" evidence="1">
    <location>
        <begin position="33"/>
        <end position="46"/>
    </location>
</feature>
<proteinExistence type="predicted"/>
<feature type="region of interest" description="Disordered" evidence="1">
    <location>
        <begin position="82"/>
        <end position="102"/>
    </location>
</feature>
<evidence type="ECO:0000256" key="1">
    <source>
        <dbReference type="SAM" id="MobiDB-lite"/>
    </source>
</evidence>
<dbReference type="Gramene" id="PVH38258">
    <property type="protein sequence ID" value="PVH38258"/>
    <property type="gene ID" value="PAHAL_5G212800"/>
</dbReference>
<reference evidence="2" key="1">
    <citation type="submission" date="2018-04" db="EMBL/GenBank/DDBJ databases">
        <title>WGS assembly of Panicum hallii.</title>
        <authorList>
            <person name="Lovell J."/>
            <person name="Jenkins J."/>
            <person name="Lowry D."/>
            <person name="Mamidi S."/>
            <person name="Sreedasyam A."/>
            <person name="Weng X."/>
            <person name="Barry K."/>
            <person name="Bonette J."/>
            <person name="Campitelli B."/>
            <person name="Daum C."/>
            <person name="Gordon S."/>
            <person name="Gould B."/>
            <person name="Lipzen A."/>
            <person name="Macqueen A."/>
            <person name="Palacio-Mejia J."/>
            <person name="Plott C."/>
            <person name="Shakirov E."/>
            <person name="Shu S."/>
            <person name="Yoshinaga Y."/>
            <person name="Zane M."/>
            <person name="Rokhsar D."/>
            <person name="Grimwood J."/>
            <person name="Schmutz J."/>
            <person name="Juenger T."/>
        </authorList>
    </citation>
    <scope>NUCLEOTIDE SEQUENCE [LARGE SCALE GENOMIC DNA]</scope>
    <source>
        <strain evidence="2">FIL2</strain>
    </source>
</reference>